<accession>A0A5N6MKI7</accession>
<dbReference type="EMBL" id="SZYD01000015">
    <property type="protein sequence ID" value="KAD3640618.1"/>
    <property type="molecule type" value="Genomic_DNA"/>
</dbReference>
<dbReference type="InterPro" id="IPR036691">
    <property type="entry name" value="Endo/exonu/phosph_ase_sf"/>
</dbReference>
<organism evidence="1 2">
    <name type="scientific">Mikania micrantha</name>
    <name type="common">bitter vine</name>
    <dbReference type="NCBI Taxonomy" id="192012"/>
    <lineage>
        <taxon>Eukaryota</taxon>
        <taxon>Viridiplantae</taxon>
        <taxon>Streptophyta</taxon>
        <taxon>Embryophyta</taxon>
        <taxon>Tracheophyta</taxon>
        <taxon>Spermatophyta</taxon>
        <taxon>Magnoliopsida</taxon>
        <taxon>eudicotyledons</taxon>
        <taxon>Gunneridae</taxon>
        <taxon>Pentapetalae</taxon>
        <taxon>asterids</taxon>
        <taxon>campanulids</taxon>
        <taxon>Asterales</taxon>
        <taxon>Asteraceae</taxon>
        <taxon>Asteroideae</taxon>
        <taxon>Heliantheae alliance</taxon>
        <taxon>Eupatorieae</taxon>
        <taxon>Mikania</taxon>
    </lineage>
</organism>
<evidence type="ECO:0008006" key="3">
    <source>
        <dbReference type="Google" id="ProtNLM"/>
    </source>
</evidence>
<dbReference type="Proteomes" id="UP000326396">
    <property type="component" value="Linkage Group LG5"/>
</dbReference>
<dbReference type="OrthoDB" id="1432753at2759"/>
<proteinExistence type="predicted"/>
<protein>
    <recommendedName>
        <fullName evidence="3">Endonuclease/exonuclease/phosphatase domain-containing protein</fullName>
    </recommendedName>
</protein>
<reference evidence="1 2" key="1">
    <citation type="submission" date="2019-05" db="EMBL/GenBank/DDBJ databases">
        <title>Mikania micrantha, genome provides insights into the molecular mechanism of rapid growth.</title>
        <authorList>
            <person name="Liu B."/>
        </authorList>
    </citation>
    <scope>NUCLEOTIDE SEQUENCE [LARGE SCALE GENOMIC DNA]</scope>
    <source>
        <strain evidence="1">NLD-2019</strain>
        <tissue evidence="1">Leaf</tissue>
    </source>
</reference>
<dbReference type="PANTHER" id="PTHR33710:SF64">
    <property type="entry name" value="ENDONUCLEASE_EXONUCLEASE_PHOSPHATASE DOMAIN-CONTAINING PROTEIN"/>
    <property type="match status" value="1"/>
</dbReference>
<sequence>MDATTVDAVDKEIDKTVEMGNVLGIQLEPFKAHIRSIIVGEGVCANGHSGGLLCIWNNRVFIKEGVIKNLSYMIISGSMRNIEDQVNIVNIYASNDPVRRRNLLQKILLHKNSLHGFWILMGDFNEVGKEEKRLNSDFNATNARIFNDFIRDMEVHEYQLGGGKFTYMSSNGMQHSKLDQFLVCQGFLNRWPNATALALAREYSDHRPVLLSTTLTDFGPRPFKTYNSWISIPGLLEFMGEEYQKFRFTGHADLALATKLRWLKYRIKEWMESKKTLREGRYKEAKKQLEELELVSESRSLCQGELDRRVDYMKFILEYDAMSQWLVLGRQFVKTQWSSMRQALILKM</sequence>
<gene>
    <name evidence="1" type="ORF">E3N88_29841</name>
</gene>
<dbReference type="PANTHER" id="PTHR33710">
    <property type="entry name" value="BNAC02G09200D PROTEIN"/>
    <property type="match status" value="1"/>
</dbReference>
<dbReference type="AlphaFoldDB" id="A0A5N6MKI7"/>
<name>A0A5N6MKI7_9ASTR</name>
<evidence type="ECO:0000313" key="2">
    <source>
        <dbReference type="Proteomes" id="UP000326396"/>
    </source>
</evidence>
<evidence type="ECO:0000313" key="1">
    <source>
        <dbReference type="EMBL" id="KAD3640618.1"/>
    </source>
</evidence>
<comment type="caution">
    <text evidence="1">The sequence shown here is derived from an EMBL/GenBank/DDBJ whole genome shotgun (WGS) entry which is preliminary data.</text>
</comment>
<dbReference type="SUPFAM" id="SSF56219">
    <property type="entry name" value="DNase I-like"/>
    <property type="match status" value="1"/>
</dbReference>
<keyword evidence="2" id="KW-1185">Reference proteome</keyword>
<dbReference type="Gene3D" id="3.60.10.10">
    <property type="entry name" value="Endonuclease/exonuclease/phosphatase"/>
    <property type="match status" value="1"/>
</dbReference>